<evidence type="ECO:0000313" key="3">
    <source>
        <dbReference type="EMBL" id="MBD3689460.1"/>
    </source>
</evidence>
<dbReference type="InterPro" id="IPR012341">
    <property type="entry name" value="6hp_glycosidase-like_sf"/>
</dbReference>
<dbReference type="PANTHER" id="PTHR15108">
    <property type="entry name" value="N-ACYLGLUCOSAMINE-2-EPIMERASE"/>
    <property type="match status" value="1"/>
</dbReference>
<name>A0A8I0G7T6_9ACTO</name>
<proteinExistence type="inferred from homology"/>
<dbReference type="Proteomes" id="UP000627538">
    <property type="component" value="Unassembled WGS sequence"/>
</dbReference>
<evidence type="ECO:0000256" key="1">
    <source>
        <dbReference type="ARBA" id="ARBA00008558"/>
    </source>
</evidence>
<protein>
    <submittedName>
        <fullName evidence="3">AGE family epimerase/isomerase</fullName>
    </submittedName>
</protein>
<comment type="similarity">
    <text evidence="1">Belongs to the N-acylglucosamine 2-epimerase family.</text>
</comment>
<reference evidence="3 4" key="1">
    <citation type="submission" date="2020-08" db="EMBL/GenBank/DDBJ databases">
        <title>Winkia gen. nov., sp. nov., isolated from faeces of the Anser albifrons in China.</title>
        <authorList>
            <person name="Liu Q."/>
        </authorList>
    </citation>
    <scope>NUCLEOTIDE SEQUENCE [LARGE SCALE GENOMIC DNA]</scope>
    <source>
        <strain evidence="3 4">C62</strain>
    </source>
</reference>
<dbReference type="Pfam" id="PF07221">
    <property type="entry name" value="GlcNAc_2-epim"/>
    <property type="match status" value="1"/>
</dbReference>
<dbReference type="InterPro" id="IPR008928">
    <property type="entry name" value="6-hairpin_glycosidase_sf"/>
</dbReference>
<gene>
    <name evidence="3" type="ORF">H8R10_04340</name>
</gene>
<dbReference type="Gene3D" id="1.50.10.10">
    <property type="match status" value="1"/>
</dbReference>
<dbReference type="GO" id="GO:0005975">
    <property type="term" value="P:carbohydrate metabolic process"/>
    <property type="evidence" value="ECO:0007669"/>
    <property type="project" value="InterPro"/>
</dbReference>
<dbReference type="RefSeq" id="WP_191071507.1">
    <property type="nucleotide sequence ID" value="NZ_CP060506.1"/>
</dbReference>
<sequence length="447" mass="51145">MSWFDSIEHVQWLSAHMRQLMAYGARSEVPTGFGTMDAEGNVHADAPVQLYITARMTHIYSLGVLLGLPGCRRLAAHGITCLREYFWDREYGGWFDAIEPRLVDGKVRPAQGHDDKRSYSTAFVMLAAATATAANRNNAHELLRDVLRDHDEHWWDDEAGMVCESYTRDYSVCEAYRGMNSNMHTVEALLVAADVTHESIWLERAVRILRRVVEEARTYSWRVPEHFDAQWRYQPDYHADDPADPHRAYGHAVGHSFEFVRLLLEARAMWHEAGHDLEDWMLEGATEIFERARVDAWRRDGAEGFAFTVDAEGKTLIHDRLAWVCFEAINAAVTLYRTSANGERTMGDMEHYEHCYHAWIDYAARYLLGADGSVVAKLNRHNEAIDMVNAARRETIYHAVQALLLPRLPLTPSLSMALATNKLDKPEWTPVAEPVRPRGLFGKLRRH</sequence>
<keyword evidence="2 3" id="KW-0413">Isomerase</keyword>
<keyword evidence="4" id="KW-1185">Reference proteome</keyword>
<dbReference type="InterPro" id="IPR010819">
    <property type="entry name" value="AGE/CE"/>
</dbReference>
<dbReference type="AlphaFoldDB" id="A0A8I0G7T6"/>
<evidence type="ECO:0000313" key="4">
    <source>
        <dbReference type="Proteomes" id="UP000627538"/>
    </source>
</evidence>
<accession>A0A8I0G7T6</accession>
<comment type="caution">
    <text evidence="3">The sequence shown here is derived from an EMBL/GenBank/DDBJ whole genome shotgun (WGS) entry which is preliminary data.</text>
</comment>
<dbReference type="SUPFAM" id="SSF48208">
    <property type="entry name" value="Six-hairpin glycosidases"/>
    <property type="match status" value="1"/>
</dbReference>
<dbReference type="EMBL" id="JACRUO010000001">
    <property type="protein sequence ID" value="MBD3689460.1"/>
    <property type="molecule type" value="Genomic_DNA"/>
</dbReference>
<evidence type="ECO:0000256" key="2">
    <source>
        <dbReference type="ARBA" id="ARBA00023235"/>
    </source>
</evidence>
<dbReference type="GO" id="GO:0016853">
    <property type="term" value="F:isomerase activity"/>
    <property type="evidence" value="ECO:0007669"/>
    <property type="project" value="UniProtKB-KW"/>
</dbReference>
<organism evidence="3 4">
    <name type="scientific">Nanchangia anserum</name>
    <dbReference type="NCBI Taxonomy" id="2692125"/>
    <lineage>
        <taxon>Bacteria</taxon>
        <taxon>Bacillati</taxon>
        <taxon>Actinomycetota</taxon>
        <taxon>Actinomycetes</taxon>
        <taxon>Actinomycetales</taxon>
        <taxon>Actinomycetaceae</taxon>
        <taxon>Nanchangia</taxon>
    </lineage>
</organism>